<reference evidence="1 2" key="1">
    <citation type="submission" date="2020-06" db="EMBL/GenBank/DDBJ databases">
        <title>Transcriptomic and genomic resources for Thalictrum thalictroides and T. hernandezii: Facilitating candidate gene discovery in an emerging model plant lineage.</title>
        <authorList>
            <person name="Arias T."/>
            <person name="Riano-Pachon D.M."/>
            <person name="Di Stilio V.S."/>
        </authorList>
    </citation>
    <scope>NUCLEOTIDE SEQUENCE [LARGE SCALE GENOMIC DNA]</scope>
    <source>
        <strain evidence="2">cv. WT478/WT964</strain>
        <tissue evidence="1">Leaves</tissue>
    </source>
</reference>
<evidence type="ECO:0000313" key="1">
    <source>
        <dbReference type="EMBL" id="KAF5176105.1"/>
    </source>
</evidence>
<sequence length="87" mass="9892">MSGLPHIVRGCLMRKLAVYIFSHSRLRLSDTGAAGLNYQCNFTESFLSRSANACTSVHYECLVTSTDSFIKFIVIYELFFWLPRVSC</sequence>
<evidence type="ECO:0000313" key="2">
    <source>
        <dbReference type="Proteomes" id="UP000554482"/>
    </source>
</evidence>
<keyword evidence="2" id="KW-1185">Reference proteome</keyword>
<proteinExistence type="predicted"/>
<comment type="caution">
    <text evidence="1">The sequence shown here is derived from an EMBL/GenBank/DDBJ whole genome shotgun (WGS) entry which is preliminary data.</text>
</comment>
<organism evidence="1 2">
    <name type="scientific">Thalictrum thalictroides</name>
    <name type="common">Rue-anemone</name>
    <name type="synonym">Anemone thalictroides</name>
    <dbReference type="NCBI Taxonomy" id="46969"/>
    <lineage>
        <taxon>Eukaryota</taxon>
        <taxon>Viridiplantae</taxon>
        <taxon>Streptophyta</taxon>
        <taxon>Embryophyta</taxon>
        <taxon>Tracheophyta</taxon>
        <taxon>Spermatophyta</taxon>
        <taxon>Magnoliopsida</taxon>
        <taxon>Ranunculales</taxon>
        <taxon>Ranunculaceae</taxon>
        <taxon>Thalictroideae</taxon>
        <taxon>Thalictrum</taxon>
    </lineage>
</organism>
<dbReference type="EMBL" id="JABWDY010043206">
    <property type="protein sequence ID" value="KAF5176105.1"/>
    <property type="molecule type" value="Genomic_DNA"/>
</dbReference>
<accession>A0A7J6UV84</accession>
<dbReference type="Proteomes" id="UP000554482">
    <property type="component" value="Unassembled WGS sequence"/>
</dbReference>
<protein>
    <submittedName>
        <fullName evidence="1">Uncharacterized protein</fullName>
    </submittedName>
</protein>
<gene>
    <name evidence="1" type="ORF">FRX31_034309</name>
</gene>
<name>A0A7J6UV84_THATH</name>
<dbReference type="AlphaFoldDB" id="A0A7J6UV84"/>